<reference evidence="2" key="1">
    <citation type="submission" date="2019-04" db="EMBL/GenBank/DDBJ databases">
        <authorList>
            <person name="Brambilla D."/>
        </authorList>
    </citation>
    <scope>NUCLEOTIDE SEQUENCE</scope>
    <source>
        <strain evidence="2">BAL1</strain>
    </source>
</reference>
<evidence type="ECO:0000256" key="1">
    <source>
        <dbReference type="SAM" id="SignalP"/>
    </source>
</evidence>
<dbReference type="EMBL" id="CAAJGR010000048">
    <property type="protein sequence ID" value="VHO01227.1"/>
    <property type="molecule type" value="Genomic_DNA"/>
</dbReference>
<dbReference type="Gene3D" id="1.25.40.10">
    <property type="entry name" value="Tetratricopeptide repeat domain"/>
    <property type="match status" value="1"/>
</dbReference>
<sequence length="316" mass="35985">MRLSGIYFAFFWFAGALHAAEHLSDHEQFCQQQSAGSCIDYIQQSLALLPSSSSAWYKVKSYELDYYFDTQAFEALITQTSLLLKQDKMPPAFLLQLYFYHAKSLFYFKHNEQARHYANLALEKLGNAFDQFGTPLRLVELANLYYSLNEPQQAFQLLVKAGQQFSKHRDPLFWFELYSNQALIVHLQDDLAGAETLRAKALAAALDIGHNGKLIIGYGNLARTQQLRGNYTAAYQNYLNSLPYFSAGVDDKTLSIYQLRLAEISWQTAQYQQAVGHLKQVASSQLGDYHLNHLKLYQQLQASPELHLLMTSSAGH</sequence>
<protein>
    <recommendedName>
        <fullName evidence="3">Tetratricopeptide repeat protein</fullName>
    </recommendedName>
</protein>
<keyword evidence="1" id="KW-0732">Signal</keyword>
<dbReference type="SUPFAM" id="SSF48452">
    <property type="entry name" value="TPR-like"/>
    <property type="match status" value="1"/>
</dbReference>
<dbReference type="InterPro" id="IPR011990">
    <property type="entry name" value="TPR-like_helical_dom_sf"/>
</dbReference>
<organism evidence="2">
    <name type="scientific">Rheinheimera sp. BAL341</name>
    <dbReference type="NCBI Taxonomy" id="1708203"/>
    <lineage>
        <taxon>Bacteria</taxon>
        <taxon>Pseudomonadati</taxon>
        <taxon>Pseudomonadota</taxon>
        <taxon>Gammaproteobacteria</taxon>
        <taxon>Chromatiales</taxon>
        <taxon>Chromatiaceae</taxon>
        <taxon>Rheinheimera</taxon>
    </lineage>
</organism>
<feature type="signal peptide" evidence="1">
    <location>
        <begin position="1"/>
        <end position="19"/>
    </location>
</feature>
<name>A0A486XIZ6_9GAMM</name>
<evidence type="ECO:0008006" key="3">
    <source>
        <dbReference type="Google" id="ProtNLM"/>
    </source>
</evidence>
<dbReference type="AlphaFoldDB" id="A0A486XIZ6"/>
<gene>
    <name evidence="2" type="ORF">BAL341_248</name>
</gene>
<evidence type="ECO:0000313" key="2">
    <source>
        <dbReference type="EMBL" id="VHO01227.1"/>
    </source>
</evidence>
<proteinExistence type="predicted"/>
<accession>A0A486XIZ6</accession>
<feature type="chain" id="PRO_5019793825" description="Tetratricopeptide repeat protein" evidence="1">
    <location>
        <begin position="20"/>
        <end position="316"/>
    </location>
</feature>